<reference evidence="10 11" key="1">
    <citation type="journal article" date="2013" name="Nature">
        <title>Insights into bilaterian evolution from three spiralian genomes.</title>
        <authorList>
            <person name="Simakov O."/>
            <person name="Marletaz F."/>
            <person name="Cho S.J."/>
            <person name="Edsinger-Gonzales E."/>
            <person name="Havlak P."/>
            <person name="Hellsten U."/>
            <person name="Kuo D.H."/>
            <person name="Larsson T."/>
            <person name="Lv J."/>
            <person name="Arendt D."/>
            <person name="Savage R."/>
            <person name="Osoegawa K."/>
            <person name="de Jong P."/>
            <person name="Grimwood J."/>
            <person name="Chapman J.A."/>
            <person name="Shapiro H."/>
            <person name="Aerts A."/>
            <person name="Otillar R.P."/>
            <person name="Terry A.Y."/>
            <person name="Boore J.L."/>
            <person name="Grigoriev I.V."/>
            <person name="Lindberg D.R."/>
            <person name="Seaver E.C."/>
            <person name="Weisblat D.A."/>
            <person name="Putnam N.H."/>
            <person name="Rokhsar D.S."/>
        </authorList>
    </citation>
    <scope>NUCLEOTIDE SEQUENCE [LARGE SCALE GENOMIC DNA]</scope>
</reference>
<dbReference type="SUPFAM" id="SSF57625">
    <property type="entry name" value="Invertebrate chitin-binding proteins"/>
    <property type="match status" value="1"/>
</dbReference>
<gene>
    <name evidence="10" type="ORF">LOTGIDRAFT_232880</name>
</gene>
<dbReference type="STRING" id="225164.V4AH68"/>
<dbReference type="Pfam" id="PF01607">
    <property type="entry name" value="CBM_14"/>
    <property type="match status" value="1"/>
</dbReference>
<evidence type="ECO:0000256" key="2">
    <source>
        <dbReference type="ARBA" id="ARBA00022729"/>
    </source>
</evidence>
<evidence type="ECO:0000256" key="4">
    <source>
        <dbReference type="ARBA" id="ARBA00023157"/>
    </source>
</evidence>
<dbReference type="Gene3D" id="3.30.70.960">
    <property type="entry name" value="SEA domain"/>
    <property type="match status" value="7"/>
</dbReference>
<sequence>MPRSNQWLRNAQSSNDHNIWHTKPQYINGHAPADNSFTLTRENENGRLSKRGLHSDTASLITRSSWTSRRTEKKSANRCCLILMFIIGAIIIAAAIACLVYFLLASKYKNNAHYGRKEADVSVRLLNKTYTPDMANNRSAAFRSVAVPFCDAMDDYFQRNFSKNYNGCRVVELRDIAAREDCACMMKGKHGLVEVFFELDFDGDVRNVSKKKILDVIWGNTKRIPYENVVYRQIDDYLIDIHVAWEASNNGITADVMIPVYNLTYTEDLNYPNSSRYKYHADLFCNDIDSFFRGSKFRNRYVGCTIAKYNMFPLGLDVELLFRGNETHSLQTDLIKIIMDSAKSIPMSNLKLKLIGDLLVTPWDMDFELNPGRPLTTTPLPTTRATTTPTVPTVPGIEVDKVFKLYNFTYNPGLQFPLSPQFKGISMPFCKDFERLHLLGNQGEHYFSCKVYGFGEDPNSIIFSITYKGINPDNQTIIDVIEKSAPRFIEKGKLIYQVGNVFVVANETYYIPTTPTTPKPQTTPTTPSRRTPPIPTPTPASSSVASQELSSNIYLQSSTIFISDNSSCGFSGIACSMIVSSTLHPVQTFTSSIEIPTNITPSMEIGIATPVDSGISSNMENLIDSIEISNIYLTSIEISSMFDAVGSTFLYSMDNDIETSSNMLTSMESDKEASSSIKLPDMESSIENSNIVLTSMASRIETGSMKLTSMESSIESSSVRSDYMYSSIEITTPPTTTPITTPKFTGVTLVELFYRLFDFPYHPDYRNRNSLRFQVLKDETCRQITNYMKMNKALDYILENCDICIHDKEKVTFRLVYSTTRPERLANVSMTTLEKYAPSAEVWPYKLIRVGSLYPIVGSGSSKEEVVTVIGPICSDFPTPPPTPTSTLPPKYDTTVARAVYRLYNFTYRPELNNRSSDYFRMLEKNFCDDIDRFYKASYLFLTYQHCQINRYGTNPEDVEFDLYFYAEISDSLKNDIDSVLKTNAPRKIFYPPGFQQVDTLDVGDLWLVLNNRSLDLIPRNWTKPEDTSSTTIAPTTPIDPLATIPIIKFIRKAKVTMGYRLYQFPFRQELLDRNSVQFKFYRDALCQDLAKLYSNTPTFKLLYETCDLEVFSTSPDSIRFNLVFKTENSELLEGTVKDTLENSRPHFDMPGHKVILVGGMFFILKDSYASKSEFIVPSTVYTTAVPDITPTPPVVATSSIEIPLIYDATNVYLTYEVYNMTDWLDLYNRNSTLFKIYRDRACQDLNDIFRDKTGILYLTYKECDIARFDPNPLKTTFRLTFSQMMSDQLKDTTRRTFEFKAPKKTENGYLLIKAGDMWLILNRHEISQLPTNYTAPPTPTFMPTSTQVVTSTISSTSLTDSFPTISPSPTYTEMSSTQTPTPPPTTTERPLLYDAVLANITYLLYNFTHTPQHNNPNSYEFRKEEQLFCKDVDKVFRNVFQSPFVFTYKECRVEAFGKNPSTVRFHLILSEEMKDELRTLIPNTLQKIAPKLNISDYEVMDLGDLYLVIGQYIISVTHHNYTKRITDPLFITTPSTTTTIRTTQKPIVPTTSSPLVFPTEWVKMQFNANLYNFTWSPELMNPDSRLFRELELKFCNDISRFFSGSMMYTAYRGCKIDSFTSNPSEINFKIGFVSPLYPGLGTDIVTIIEQNAPRIMAQDDSTLTAVMDIGGLFLVWKNFTFYIVSPGGFTSYWIPESTVTLPTTTTEPTYLLKLSFQVLNRTFTRGLADKNSPEFKYQEQLFCDQISEMLTTHRFRFPDYLKCEVDAFVDDPLRVNFSLAFIGQQPEEMKARVIGIIVEGARRVSFNDLYALLIGDLLLNLQGFTNNIHDKTKPDMGLTDPSFDYDGLLYNYTFYLYEGNWTQELSNPNSAAFQNAASRFCNDIDAIFRRHYLNERYYACDIEKVGDFNTKDVIVNIVLNGTVDVGDILVYDVMASNAPMEVLDGIRWLRIGDMLLYANSTGSVRYIRFLNPQTRPPVVTPAPEVSTFLHISFDLLNLTYSAALSDQSSGLFKFYARPFCAYLDRVLTENNRFPSYDRCTVEQFANNPVSVKFNLKFRGAQRKNLQSQITGLLVERAPRALINNQIGLVMGGLGIYDRSIAVAQRTVTGNPVTVPGETPFPFPTRPSPSNPLVTPPTMTETPCIGSTSIFVPHPKDCDKFYLCSNGQGVEIECAAGTRFDPNMSVCVTKPPGFVCPL</sequence>
<feature type="domain" description="SEA" evidence="8">
    <location>
        <begin position="1561"/>
        <end position="1680"/>
    </location>
</feature>
<feature type="domain" description="SEA" evidence="8">
    <location>
        <begin position="1709"/>
        <end position="1827"/>
    </location>
</feature>
<dbReference type="Gene3D" id="3.20.20.80">
    <property type="entry name" value="Glycosidases"/>
    <property type="match status" value="1"/>
</dbReference>
<dbReference type="PANTHER" id="PTHR23301">
    <property type="entry name" value="CHITIN BINDING PERITROPHIN-A"/>
    <property type="match status" value="1"/>
</dbReference>
<dbReference type="KEGG" id="lgi:LOTGIDRAFT_232880"/>
<keyword evidence="2" id="KW-0732">Signal</keyword>
<evidence type="ECO:0000313" key="10">
    <source>
        <dbReference type="EMBL" id="ESO92736.1"/>
    </source>
</evidence>
<dbReference type="InterPro" id="IPR036508">
    <property type="entry name" value="Chitin-bd_dom_sf"/>
</dbReference>
<evidence type="ECO:0008006" key="12">
    <source>
        <dbReference type="Google" id="ProtNLM"/>
    </source>
</evidence>
<evidence type="ECO:0000256" key="5">
    <source>
        <dbReference type="ARBA" id="ARBA00023180"/>
    </source>
</evidence>
<dbReference type="PROSITE" id="PS50024">
    <property type="entry name" value="SEA"/>
    <property type="match status" value="3"/>
</dbReference>
<proteinExistence type="predicted"/>
<dbReference type="PROSITE" id="PS50940">
    <property type="entry name" value="CHIT_BIND_II"/>
    <property type="match status" value="1"/>
</dbReference>
<keyword evidence="7" id="KW-0812">Transmembrane</keyword>
<feature type="compositionally biased region" description="Low complexity" evidence="6">
    <location>
        <begin position="513"/>
        <end position="529"/>
    </location>
</feature>
<feature type="transmembrane region" description="Helical" evidence="7">
    <location>
        <begin position="79"/>
        <end position="104"/>
    </location>
</feature>
<organism evidence="10 11">
    <name type="scientific">Lottia gigantea</name>
    <name type="common">Giant owl limpet</name>
    <dbReference type="NCBI Taxonomy" id="225164"/>
    <lineage>
        <taxon>Eukaryota</taxon>
        <taxon>Metazoa</taxon>
        <taxon>Spiralia</taxon>
        <taxon>Lophotrochozoa</taxon>
        <taxon>Mollusca</taxon>
        <taxon>Gastropoda</taxon>
        <taxon>Patellogastropoda</taxon>
        <taxon>Lottioidea</taxon>
        <taxon>Lottiidae</taxon>
        <taxon>Lottia</taxon>
    </lineage>
</organism>
<dbReference type="GeneID" id="20249075"/>
<dbReference type="GO" id="GO:0008061">
    <property type="term" value="F:chitin binding"/>
    <property type="evidence" value="ECO:0007669"/>
    <property type="project" value="UniProtKB-KW"/>
</dbReference>
<dbReference type="GO" id="GO:0005576">
    <property type="term" value="C:extracellular region"/>
    <property type="evidence" value="ECO:0007669"/>
    <property type="project" value="InterPro"/>
</dbReference>
<evidence type="ECO:0000256" key="7">
    <source>
        <dbReference type="SAM" id="Phobius"/>
    </source>
</evidence>
<evidence type="ECO:0000313" key="11">
    <source>
        <dbReference type="Proteomes" id="UP000030746"/>
    </source>
</evidence>
<keyword evidence="1" id="KW-0147">Chitin-binding</keyword>
<name>V4AH68_LOTGI</name>
<keyword evidence="7" id="KW-1133">Transmembrane helix</keyword>
<dbReference type="EMBL" id="KB202014">
    <property type="protein sequence ID" value="ESO92736.1"/>
    <property type="molecule type" value="Genomic_DNA"/>
</dbReference>
<dbReference type="InterPro" id="IPR002557">
    <property type="entry name" value="Chitin-bd_dom"/>
</dbReference>
<evidence type="ECO:0000256" key="6">
    <source>
        <dbReference type="SAM" id="MobiDB-lite"/>
    </source>
</evidence>
<feature type="domain" description="SEA" evidence="8">
    <location>
        <begin position="115"/>
        <end position="245"/>
    </location>
</feature>
<dbReference type="SMART" id="SM00494">
    <property type="entry name" value="ChtBD2"/>
    <property type="match status" value="1"/>
</dbReference>
<protein>
    <recommendedName>
        <fullName evidence="12">SEA domain-containing protein</fullName>
    </recommendedName>
</protein>
<feature type="region of interest" description="Disordered" evidence="6">
    <location>
        <begin position="1367"/>
        <end position="1388"/>
    </location>
</feature>
<evidence type="ECO:0000256" key="3">
    <source>
        <dbReference type="ARBA" id="ARBA00022737"/>
    </source>
</evidence>
<dbReference type="OrthoDB" id="6020543at2759"/>
<keyword evidence="5" id="KW-0325">Glycoprotein</keyword>
<evidence type="ECO:0000256" key="1">
    <source>
        <dbReference type="ARBA" id="ARBA00022669"/>
    </source>
</evidence>
<evidence type="ECO:0000259" key="9">
    <source>
        <dbReference type="PROSITE" id="PS50940"/>
    </source>
</evidence>
<keyword evidence="11" id="KW-1185">Reference proteome</keyword>
<keyword evidence="3" id="KW-0677">Repeat</keyword>
<evidence type="ECO:0000259" key="8">
    <source>
        <dbReference type="PROSITE" id="PS50024"/>
    </source>
</evidence>
<dbReference type="InterPro" id="IPR036364">
    <property type="entry name" value="SEA_dom_sf"/>
</dbReference>
<keyword evidence="4" id="KW-1015">Disulfide bond</keyword>
<dbReference type="HOGENOM" id="CLU_231234_0_0_1"/>
<dbReference type="OMA" id="TVSNHEC"/>
<dbReference type="InterPro" id="IPR000082">
    <property type="entry name" value="SEA_dom"/>
</dbReference>
<dbReference type="InterPro" id="IPR051940">
    <property type="entry name" value="Chitin_bind-dev_reg"/>
</dbReference>
<feature type="compositionally biased region" description="Polar residues" evidence="6">
    <location>
        <begin position="1367"/>
        <end position="1377"/>
    </location>
</feature>
<feature type="domain" description="Chitin-binding type-2" evidence="9">
    <location>
        <begin position="2141"/>
        <end position="2198"/>
    </location>
</feature>
<dbReference type="Proteomes" id="UP000030746">
    <property type="component" value="Unassembled WGS sequence"/>
</dbReference>
<feature type="region of interest" description="Disordered" evidence="6">
    <location>
        <begin position="513"/>
        <end position="543"/>
    </location>
</feature>
<dbReference type="PANTHER" id="PTHR23301:SF0">
    <property type="entry name" value="CHITIN-BINDING TYPE-2 DOMAIN-CONTAINING PROTEIN-RELATED"/>
    <property type="match status" value="1"/>
</dbReference>
<dbReference type="RefSeq" id="XP_009056425.1">
    <property type="nucleotide sequence ID" value="XM_009058177.1"/>
</dbReference>
<accession>V4AH68</accession>
<keyword evidence="7" id="KW-0472">Membrane</keyword>
<dbReference type="SUPFAM" id="SSF82671">
    <property type="entry name" value="SEA domain"/>
    <property type="match status" value="8"/>
</dbReference>
<dbReference type="CTD" id="20249075"/>
<dbReference type="Pfam" id="PF01390">
    <property type="entry name" value="SEA"/>
    <property type="match status" value="7"/>
</dbReference>